<evidence type="ECO:0000313" key="8">
    <source>
        <dbReference type="Proteomes" id="UP001183648"/>
    </source>
</evidence>
<dbReference type="SMART" id="SM01208">
    <property type="entry name" value="G5"/>
    <property type="match status" value="1"/>
</dbReference>
<dbReference type="EMBL" id="JAVDYG010000001">
    <property type="protein sequence ID" value="MDR7363788.1"/>
    <property type="molecule type" value="Genomic_DNA"/>
</dbReference>
<feature type="transmembrane region" description="Helical" evidence="5">
    <location>
        <begin position="35"/>
        <end position="56"/>
    </location>
</feature>
<accession>A0ABU2BZG0</accession>
<feature type="compositionally biased region" description="Low complexity" evidence="4">
    <location>
        <begin position="1"/>
        <end position="27"/>
    </location>
</feature>
<keyword evidence="3" id="KW-0378">Hydrolase</keyword>
<feature type="domain" description="G5" evidence="6">
    <location>
        <begin position="226"/>
        <end position="307"/>
    </location>
</feature>
<evidence type="ECO:0000259" key="6">
    <source>
        <dbReference type="PROSITE" id="PS51109"/>
    </source>
</evidence>
<dbReference type="Gene3D" id="2.20.230.10">
    <property type="entry name" value="Resuscitation-promoting factor rpfb"/>
    <property type="match status" value="1"/>
</dbReference>
<dbReference type="InterPro" id="IPR010618">
    <property type="entry name" value="RPF"/>
</dbReference>
<keyword evidence="2" id="KW-0732">Signal</keyword>
<dbReference type="CDD" id="cd13925">
    <property type="entry name" value="RPF"/>
    <property type="match status" value="1"/>
</dbReference>
<dbReference type="PROSITE" id="PS51109">
    <property type="entry name" value="G5"/>
    <property type="match status" value="1"/>
</dbReference>
<dbReference type="Gene3D" id="1.10.530.10">
    <property type="match status" value="1"/>
</dbReference>
<dbReference type="InterPro" id="IPR011098">
    <property type="entry name" value="G5_dom"/>
</dbReference>
<gene>
    <name evidence="7" type="ORF">J2S63_003341</name>
</gene>
<comment type="similarity">
    <text evidence="1">Belongs to the transglycosylase family. Rpf subfamily.</text>
</comment>
<dbReference type="Pfam" id="PF07501">
    <property type="entry name" value="G5"/>
    <property type="match status" value="1"/>
</dbReference>
<name>A0ABU2BZG0_9ACTN</name>
<comment type="caution">
    <text evidence="7">The sequence shown here is derived from an EMBL/GenBank/DDBJ whole genome shotgun (WGS) entry which is preliminary data.</text>
</comment>
<sequence length="399" mass="42368">MAADATPTTPTTSTTGTTPETTGETPGAPRRRKRLAIVLSTLTLALVATTVGFAAMGDEMTLSIDGRATQIRTSAATVGEVLDDQGVEIGDHDVVVPSLDTPVRSGSRIAVRFGRPLQVNVDGKKSSHWVTATSVSSAVRQIGLRLGEARLSASRSASIDRDGMSLTVVTPKKLSLVLLGRKPVRRTMTALTVGQALRMQGVQVDGNDLVRPSRGRLVHDGDRITFSRVTITRHRVNDERIGYTTITRSDSSMDKGDTEVVRAGRAGSRDVVYRLRKVNGKVVGRQALKVSDRHAPVAAIVKVGTKEPAPAPTANYASGGTVWDQIAQCESGGNWAINTGNGYYGGLQFNLSTWHSYGGSGYPNQNSRETQIMIAERVRAATGGYGSWPGCASALGLPM</sequence>
<feature type="region of interest" description="Disordered" evidence="4">
    <location>
        <begin position="1"/>
        <end position="32"/>
    </location>
</feature>
<keyword evidence="5" id="KW-0472">Membrane</keyword>
<reference evidence="7 8" key="1">
    <citation type="submission" date="2023-07" db="EMBL/GenBank/DDBJ databases">
        <title>Sequencing the genomes of 1000 actinobacteria strains.</title>
        <authorList>
            <person name="Klenk H.-P."/>
        </authorList>
    </citation>
    <scope>NUCLEOTIDE SEQUENCE [LARGE SCALE GENOMIC DNA]</scope>
    <source>
        <strain evidence="7 8">DSM 19426</strain>
    </source>
</reference>
<evidence type="ECO:0000256" key="1">
    <source>
        <dbReference type="ARBA" id="ARBA00010830"/>
    </source>
</evidence>
<dbReference type="InterPro" id="IPR023346">
    <property type="entry name" value="Lysozyme-like_dom_sf"/>
</dbReference>
<evidence type="ECO:0000256" key="5">
    <source>
        <dbReference type="SAM" id="Phobius"/>
    </source>
</evidence>
<dbReference type="SUPFAM" id="SSF53955">
    <property type="entry name" value="Lysozyme-like"/>
    <property type="match status" value="1"/>
</dbReference>
<dbReference type="InterPro" id="IPR007137">
    <property type="entry name" value="DUF348"/>
</dbReference>
<dbReference type="Proteomes" id="UP001183648">
    <property type="component" value="Unassembled WGS sequence"/>
</dbReference>
<keyword evidence="5" id="KW-1133">Transmembrane helix</keyword>
<dbReference type="Pfam" id="PF06737">
    <property type="entry name" value="Transglycosylas"/>
    <property type="match status" value="1"/>
</dbReference>
<dbReference type="RefSeq" id="WP_310304617.1">
    <property type="nucleotide sequence ID" value="NZ_BAAAPS010000005.1"/>
</dbReference>
<evidence type="ECO:0000313" key="7">
    <source>
        <dbReference type="EMBL" id="MDR7363788.1"/>
    </source>
</evidence>
<keyword evidence="5" id="KW-0812">Transmembrane</keyword>
<dbReference type="Pfam" id="PF03990">
    <property type="entry name" value="DUF348"/>
    <property type="match status" value="3"/>
</dbReference>
<protein>
    <submittedName>
        <fullName evidence="7">Uncharacterized protein YabE (DUF348 family)</fullName>
    </submittedName>
</protein>
<organism evidence="7 8">
    <name type="scientific">Nocardioides marmoribigeumensis</name>
    <dbReference type="NCBI Taxonomy" id="433649"/>
    <lineage>
        <taxon>Bacteria</taxon>
        <taxon>Bacillati</taxon>
        <taxon>Actinomycetota</taxon>
        <taxon>Actinomycetes</taxon>
        <taxon>Propionibacteriales</taxon>
        <taxon>Nocardioidaceae</taxon>
        <taxon>Nocardioides</taxon>
    </lineage>
</organism>
<evidence type="ECO:0000256" key="2">
    <source>
        <dbReference type="ARBA" id="ARBA00022729"/>
    </source>
</evidence>
<evidence type="ECO:0000256" key="4">
    <source>
        <dbReference type="SAM" id="MobiDB-lite"/>
    </source>
</evidence>
<proteinExistence type="inferred from homology"/>
<evidence type="ECO:0000256" key="3">
    <source>
        <dbReference type="ARBA" id="ARBA00022801"/>
    </source>
</evidence>
<keyword evidence="8" id="KW-1185">Reference proteome</keyword>